<dbReference type="GO" id="GO:0006629">
    <property type="term" value="P:lipid metabolic process"/>
    <property type="evidence" value="ECO:0007669"/>
    <property type="project" value="UniProtKB-KW"/>
</dbReference>
<comment type="subcellular location">
    <subcellularLocation>
        <location evidence="1">Endoplasmic reticulum membrane</location>
        <topology evidence="1">Multi-pass membrane protein</topology>
    </subcellularLocation>
</comment>
<dbReference type="Proteomes" id="UP001201163">
    <property type="component" value="Unassembled WGS sequence"/>
</dbReference>
<keyword evidence="2 7" id="KW-0812">Transmembrane</keyword>
<organism evidence="8 9">
    <name type="scientific">Lactarius akahatsu</name>
    <dbReference type="NCBI Taxonomy" id="416441"/>
    <lineage>
        <taxon>Eukaryota</taxon>
        <taxon>Fungi</taxon>
        <taxon>Dikarya</taxon>
        <taxon>Basidiomycota</taxon>
        <taxon>Agaricomycotina</taxon>
        <taxon>Agaricomycetes</taxon>
        <taxon>Russulales</taxon>
        <taxon>Russulaceae</taxon>
        <taxon>Lactarius</taxon>
    </lineage>
</organism>
<feature type="transmembrane region" description="Helical" evidence="7">
    <location>
        <begin position="48"/>
        <end position="74"/>
    </location>
</feature>
<dbReference type="Pfam" id="PF06775">
    <property type="entry name" value="Seipin"/>
    <property type="match status" value="1"/>
</dbReference>
<comment type="caution">
    <text evidence="8">The sequence shown here is derived from an EMBL/GenBank/DDBJ whole genome shotgun (WGS) entry which is preliminary data.</text>
</comment>
<reference evidence="8" key="1">
    <citation type="submission" date="2022-01" db="EMBL/GenBank/DDBJ databases">
        <title>Comparative genomics reveals a dynamic genome evolution in the ectomycorrhizal milk-cap (Lactarius) mushrooms.</title>
        <authorList>
            <consortium name="DOE Joint Genome Institute"/>
            <person name="Lebreton A."/>
            <person name="Tang N."/>
            <person name="Kuo A."/>
            <person name="LaButti K."/>
            <person name="Drula E."/>
            <person name="Barry K."/>
            <person name="Clum A."/>
            <person name="Lipzen A."/>
            <person name="Mousain D."/>
            <person name="Ng V."/>
            <person name="Wang R."/>
            <person name="Wang X."/>
            <person name="Dai Y."/>
            <person name="Henrissat B."/>
            <person name="Grigoriev I.V."/>
            <person name="Guerin-Laguette A."/>
            <person name="Yu F."/>
            <person name="Martin F.M."/>
        </authorList>
    </citation>
    <scope>NUCLEOTIDE SEQUENCE</scope>
    <source>
        <strain evidence="8">QP</strain>
    </source>
</reference>
<evidence type="ECO:0000256" key="5">
    <source>
        <dbReference type="ARBA" id="ARBA00023098"/>
    </source>
</evidence>
<dbReference type="PANTHER" id="PTHR21212">
    <property type="entry name" value="BERNARDINELLI-SEIP CONGENITAL LIPODYSTROPHY 2 HOMOLOG BSCL2 PROTEIN"/>
    <property type="match status" value="1"/>
</dbReference>
<dbReference type="GO" id="GO:0140042">
    <property type="term" value="P:lipid droplet formation"/>
    <property type="evidence" value="ECO:0007669"/>
    <property type="project" value="UniProtKB-ARBA"/>
</dbReference>
<dbReference type="PANTHER" id="PTHR21212:SF0">
    <property type="entry name" value="SEIPIN"/>
    <property type="match status" value="1"/>
</dbReference>
<evidence type="ECO:0000256" key="3">
    <source>
        <dbReference type="ARBA" id="ARBA00022824"/>
    </source>
</evidence>
<protein>
    <submittedName>
        <fullName evidence="8">Adipose-regulatory protein-domain-containing protein</fullName>
    </submittedName>
</protein>
<dbReference type="CDD" id="cd23995">
    <property type="entry name" value="Seipin_BSCL2_like"/>
    <property type="match status" value="1"/>
</dbReference>
<evidence type="ECO:0000256" key="2">
    <source>
        <dbReference type="ARBA" id="ARBA00022692"/>
    </source>
</evidence>
<evidence type="ECO:0000256" key="6">
    <source>
        <dbReference type="ARBA" id="ARBA00023136"/>
    </source>
</evidence>
<feature type="transmembrane region" description="Helical" evidence="7">
    <location>
        <begin position="21"/>
        <end position="42"/>
    </location>
</feature>
<dbReference type="EMBL" id="JAKELL010000098">
    <property type="protein sequence ID" value="KAH8982601.1"/>
    <property type="molecule type" value="Genomic_DNA"/>
</dbReference>
<sequence>MVDGPEKPVSRQRQQPFLSRITYALFIYPLELFLSIVISVFRPVAPQLIPFAVFFLLVPLLVVPAFISGIYVWYSRAISWETPLFFQYGDGLPPYAETQLTSFNPTQPYDISLHLVVPTTPSNYDIGNFMTTLTLTSSSNRVLTTIRKPAIILPPSSFRWSRPATTTLKIPLLTHYVSGVSRVSVRVEIGRQDGWRSIGSGAGKELSVLTALIEGRLRPRGIRGVVARFPLLSGCCCFHCVPRSILFGFGSLPRPRSSLAVWGYRGDYPSVWARHTLEGPAGCVG</sequence>
<dbReference type="InterPro" id="IPR009617">
    <property type="entry name" value="Seipin"/>
</dbReference>
<evidence type="ECO:0000256" key="1">
    <source>
        <dbReference type="ARBA" id="ARBA00004477"/>
    </source>
</evidence>
<keyword evidence="4 7" id="KW-1133">Transmembrane helix</keyword>
<evidence type="ECO:0000256" key="7">
    <source>
        <dbReference type="SAM" id="Phobius"/>
    </source>
</evidence>
<dbReference type="GO" id="GO:0005789">
    <property type="term" value="C:endoplasmic reticulum membrane"/>
    <property type="evidence" value="ECO:0007669"/>
    <property type="project" value="UniProtKB-SubCell"/>
</dbReference>
<accession>A0AAD4Q415</accession>
<evidence type="ECO:0000313" key="9">
    <source>
        <dbReference type="Proteomes" id="UP001201163"/>
    </source>
</evidence>
<evidence type="ECO:0000313" key="8">
    <source>
        <dbReference type="EMBL" id="KAH8982601.1"/>
    </source>
</evidence>
<proteinExistence type="predicted"/>
<keyword evidence="9" id="KW-1185">Reference proteome</keyword>
<dbReference type="AlphaFoldDB" id="A0AAD4Q415"/>
<keyword evidence="6 7" id="KW-0472">Membrane</keyword>
<name>A0AAD4Q415_9AGAM</name>
<keyword evidence="5" id="KW-0443">Lipid metabolism</keyword>
<keyword evidence="3" id="KW-0256">Endoplasmic reticulum</keyword>
<evidence type="ECO:0000256" key="4">
    <source>
        <dbReference type="ARBA" id="ARBA00022989"/>
    </source>
</evidence>
<gene>
    <name evidence="8" type="ORF">EDB92DRAFT_1637120</name>
</gene>